<evidence type="ECO:0000313" key="2">
    <source>
        <dbReference type="EMBL" id="SMB97495.1"/>
    </source>
</evidence>
<organism evidence="2 3">
    <name type="scientific">Deinococcus hopiensis KR-140</name>
    <dbReference type="NCBI Taxonomy" id="695939"/>
    <lineage>
        <taxon>Bacteria</taxon>
        <taxon>Thermotogati</taxon>
        <taxon>Deinococcota</taxon>
        <taxon>Deinococci</taxon>
        <taxon>Deinococcales</taxon>
        <taxon>Deinococcaceae</taxon>
        <taxon>Deinococcus</taxon>
    </lineage>
</organism>
<dbReference type="EMBL" id="FWWU01000011">
    <property type="protein sequence ID" value="SMB97495.1"/>
    <property type="molecule type" value="Genomic_DNA"/>
</dbReference>
<dbReference type="AlphaFoldDB" id="A0A1W1VVU1"/>
<keyword evidence="3" id="KW-1185">Reference proteome</keyword>
<gene>
    <name evidence="2" type="ORF">SAMN00790413_05994</name>
</gene>
<feature type="compositionally biased region" description="Basic residues" evidence="1">
    <location>
        <begin position="216"/>
        <end position="227"/>
    </location>
</feature>
<reference evidence="2 3" key="1">
    <citation type="submission" date="2017-04" db="EMBL/GenBank/DDBJ databases">
        <authorList>
            <person name="Afonso C.L."/>
            <person name="Miller P.J."/>
            <person name="Scott M.A."/>
            <person name="Spackman E."/>
            <person name="Goraichik I."/>
            <person name="Dimitrov K.M."/>
            <person name="Suarez D.L."/>
            <person name="Swayne D.E."/>
        </authorList>
    </citation>
    <scope>NUCLEOTIDE SEQUENCE [LARGE SCALE GENOMIC DNA]</scope>
    <source>
        <strain evidence="2 3">KR-140</strain>
    </source>
</reference>
<name>A0A1W1VVU1_9DEIO</name>
<dbReference type="Proteomes" id="UP000192582">
    <property type="component" value="Unassembled WGS sequence"/>
</dbReference>
<proteinExistence type="predicted"/>
<evidence type="ECO:0000256" key="1">
    <source>
        <dbReference type="SAM" id="MobiDB-lite"/>
    </source>
</evidence>
<dbReference type="STRING" id="695939.SAMN00790413_05994"/>
<feature type="region of interest" description="Disordered" evidence="1">
    <location>
        <begin position="160"/>
        <end position="227"/>
    </location>
</feature>
<feature type="region of interest" description="Disordered" evidence="1">
    <location>
        <begin position="55"/>
        <end position="84"/>
    </location>
</feature>
<sequence>MAPRVEGQPPRLPILPMRISFAGTSQKLHVDIRSRRWPPLRFFCLKPSFATGTCSEKASASSAPSRGLQSASEKTQGVRPSQWRPTARTITSYTAFPAVRSRAFIPDRAPGLPWPKRRSTAAGPVYVRLQHRVQQPALCKVAQGNKSVQARTGHVRVRSPAADGGFRSAASRVSGRAGQRGGAVSHLQAPQRPARLRPKPSPAAFSALRSTGPSTRPHRKLWPVKHF</sequence>
<accession>A0A1W1VVU1</accession>
<evidence type="ECO:0000313" key="3">
    <source>
        <dbReference type="Proteomes" id="UP000192582"/>
    </source>
</evidence>
<feature type="compositionally biased region" description="Polar residues" evidence="1">
    <location>
        <begin position="55"/>
        <end position="79"/>
    </location>
</feature>
<protein>
    <submittedName>
        <fullName evidence="2">Uncharacterized protein</fullName>
    </submittedName>
</protein>